<dbReference type="EMBL" id="ATFQ01000003">
    <property type="protein sequence ID" value="EPQ25278.1"/>
    <property type="molecule type" value="Genomic_DNA"/>
</dbReference>
<name>A0A829I017_9MYCO</name>
<sequence length="193" mass="21353">MRLLRIVYELVNHCRATDRSSGDVESIDRVPACGFLHACWKVHARMLAMSESDEIEPLGYLMFRAGAVMRPRVLAVLRPLGLGMPEFMCLRMLNENPGRTSAELARENNVSAQAMNQVLNGLQNVALVSRPAVPASGRALPAKVTAKGKALLKRVESAIWAAEDEMFSRLGVDDQRELRRILGRLIDAASENE</sequence>
<dbReference type="GO" id="GO:0003700">
    <property type="term" value="F:DNA-binding transcription factor activity"/>
    <property type="evidence" value="ECO:0007669"/>
    <property type="project" value="InterPro"/>
</dbReference>
<dbReference type="InterPro" id="IPR036388">
    <property type="entry name" value="WH-like_DNA-bd_sf"/>
</dbReference>
<dbReference type="InterPro" id="IPR039422">
    <property type="entry name" value="MarR/SlyA-like"/>
</dbReference>
<feature type="domain" description="HTH marR-type" evidence="1">
    <location>
        <begin position="55"/>
        <end position="187"/>
    </location>
</feature>
<dbReference type="AlphaFoldDB" id="A0A829I017"/>
<reference evidence="2 3" key="1">
    <citation type="journal article" date="2013" name="Genome Announc.">
        <title>Genome Sequence of an Epidemic Isolate of Mycobacterium abscessus subsp. bolletii from Rio de Janeiro, Brazil.</title>
        <authorList>
            <person name="Davidson R.M."/>
            <person name="Reynolds P.R."/>
            <person name="Farias-Hesson E."/>
            <person name="Duarte R.S."/>
            <person name="Jackson M."/>
            <person name="Strong M."/>
        </authorList>
    </citation>
    <scope>NUCLEOTIDE SEQUENCE [LARGE SCALE GENOMIC DNA]</scope>
    <source>
        <strain evidence="2 3">CRM-0020</strain>
    </source>
</reference>
<dbReference type="SMART" id="SM00347">
    <property type="entry name" value="HTH_MARR"/>
    <property type="match status" value="1"/>
</dbReference>
<dbReference type="GO" id="GO:0006950">
    <property type="term" value="P:response to stress"/>
    <property type="evidence" value="ECO:0007669"/>
    <property type="project" value="TreeGrafter"/>
</dbReference>
<dbReference type="SUPFAM" id="SSF46785">
    <property type="entry name" value="Winged helix' DNA-binding domain"/>
    <property type="match status" value="1"/>
</dbReference>
<dbReference type="InterPro" id="IPR036390">
    <property type="entry name" value="WH_DNA-bd_sf"/>
</dbReference>
<protein>
    <submittedName>
        <fullName evidence="2">MarR family transcriptional regulator</fullName>
    </submittedName>
</protein>
<comment type="caution">
    <text evidence="2">The sequence shown here is derived from an EMBL/GenBank/DDBJ whole genome shotgun (WGS) entry which is preliminary data.</text>
</comment>
<accession>A0A829I017</accession>
<evidence type="ECO:0000313" key="2">
    <source>
        <dbReference type="EMBL" id="EPQ25278.1"/>
    </source>
</evidence>
<dbReference type="Pfam" id="PF12802">
    <property type="entry name" value="MarR_2"/>
    <property type="match status" value="1"/>
</dbReference>
<dbReference type="PROSITE" id="PS50995">
    <property type="entry name" value="HTH_MARR_2"/>
    <property type="match status" value="1"/>
</dbReference>
<dbReference type="Proteomes" id="UP000014969">
    <property type="component" value="Unassembled WGS sequence"/>
</dbReference>
<evidence type="ECO:0000259" key="1">
    <source>
        <dbReference type="PROSITE" id="PS50995"/>
    </source>
</evidence>
<gene>
    <name evidence="2" type="ORF">J108_01515</name>
</gene>
<dbReference type="PANTHER" id="PTHR33164">
    <property type="entry name" value="TRANSCRIPTIONAL REGULATOR, MARR FAMILY"/>
    <property type="match status" value="1"/>
</dbReference>
<proteinExistence type="predicted"/>
<dbReference type="PANTHER" id="PTHR33164:SF43">
    <property type="entry name" value="HTH-TYPE TRANSCRIPTIONAL REPRESSOR YETL"/>
    <property type="match status" value="1"/>
</dbReference>
<dbReference type="Gene3D" id="1.10.10.10">
    <property type="entry name" value="Winged helix-like DNA-binding domain superfamily/Winged helix DNA-binding domain"/>
    <property type="match status" value="1"/>
</dbReference>
<evidence type="ECO:0000313" key="3">
    <source>
        <dbReference type="Proteomes" id="UP000014969"/>
    </source>
</evidence>
<dbReference type="InterPro" id="IPR000835">
    <property type="entry name" value="HTH_MarR-typ"/>
</dbReference>
<organism evidence="2 3">
    <name type="scientific">Mycobacteroides abscessus subsp. bolletii CRM-0020</name>
    <dbReference type="NCBI Taxonomy" id="1306401"/>
    <lineage>
        <taxon>Bacteria</taxon>
        <taxon>Bacillati</taxon>
        <taxon>Actinomycetota</taxon>
        <taxon>Actinomycetes</taxon>
        <taxon>Mycobacteriales</taxon>
        <taxon>Mycobacteriaceae</taxon>
        <taxon>Mycobacteroides</taxon>
        <taxon>Mycobacteroides abscessus</taxon>
    </lineage>
</organism>